<name>A0A5B9QIE2_9BACT</name>
<proteinExistence type="predicted"/>
<dbReference type="RefSeq" id="WP_148075944.1">
    <property type="nucleotide sequence ID" value="NZ_CP042913.1"/>
</dbReference>
<dbReference type="EMBL" id="CP042913">
    <property type="protein sequence ID" value="QEG37759.1"/>
    <property type="molecule type" value="Genomic_DNA"/>
</dbReference>
<dbReference type="OrthoDB" id="370799at2"/>
<reference evidence="1 2" key="1">
    <citation type="submission" date="2019-08" db="EMBL/GenBank/DDBJ databases">
        <title>Deep-cultivation of Planctomycetes and their phenomic and genomic characterization uncovers novel biology.</title>
        <authorList>
            <person name="Wiegand S."/>
            <person name="Jogler M."/>
            <person name="Boedeker C."/>
            <person name="Pinto D."/>
            <person name="Vollmers J."/>
            <person name="Rivas-Marin E."/>
            <person name="Kohn T."/>
            <person name="Peeters S.H."/>
            <person name="Heuer A."/>
            <person name="Rast P."/>
            <person name="Oberbeckmann S."/>
            <person name="Bunk B."/>
            <person name="Jeske O."/>
            <person name="Meyerdierks A."/>
            <person name="Storesund J.E."/>
            <person name="Kallscheuer N."/>
            <person name="Luecker S."/>
            <person name="Lage O.M."/>
            <person name="Pohl T."/>
            <person name="Merkel B.J."/>
            <person name="Hornburger P."/>
            <person name="Mueller R.-W."/>
            <person name="Bruemmer F."/>
            <person name="Labrenz M."/>
            <person name="Spormann A.M."/>
            <person name="Op den Camp H."/>
            <person name="Overmann J."/>
            <person name="Amann R."/>
            <person name="Jetten M.S.M."/>
            <person name="Mascher T."/>
            <person name="Medema M.H."/>
            <person name="Devos D.P."/>
            <person name="Kaster A.-K."/>
            <person name="Ovreas L."/>
            <person name="Rohde M."/>
            <person name="Galperin M.Y."/>
            <person name="Jogler C."/>
        </authorList>
    </citation>
    <scope>NUCLEOTIDE SEQUENCE [LARGE SCALE GENOMIC DNA]</scope>
    <source>
        <strain evidence="1 2">Pr1d</strain>
    </source>
</reference>
<accession>A0A5B9QIE2</accession>
<organism evidence="1 2">
    <name type="scientific">Bythopirellula goksoeyrii</name>
    <dbReference type="NCBI Taxonomy" id="1400387"/>
    <lineage>
        <taxon>Bacteria</taxon>
        <taxon>Pseudomonadati</taxon>
        <taxon>Planctomycetota</taxon>
        <taxon>Planctomycetia</taxon>
        <taxon>Pirellulales</taxon>
        <taxon>Lacipirellulaceae</taxon>
        <taxon>Bythopirellula</taxon>
    </lineage>
</organism>
<keyword evidence="2" id="KW-1185">Reference proteome</keyword>
<protein>
    <submittedName>
        <fullName evidence="1">Uncharacterized protein</fullName>
    </submittedName>
</protein>
<evidence type="ECO:0000313" key="1">
    <source>
        <dbReference type="EMBL" id="QEG37759.1"/>
    </source>
</evidence>
<dbReference type="KEGG" id="bgok:Pr1d_51060"/>
<evidence type="ECO:0000313" key="2">
    <source>
        <dbReference type="Proteomes" id="UP000323917"/>
    </source>
</evidence>
<gene>
    <name evidence="1" type="ORF">Pr1d_51060</name>
</gene>
<sequence>MSNFDPTKYGPALAELIASAEPMSLDAGDADIANRPALSALSLESTFEHVSIVDTDMARCCLSGVWLLHNFLDESHTISQGISTPSGSYWHGIMHRREGDYSNAKYWMRRVGEHPVFDEMAEHSHNWDPFSFVDDCERAVGSGNQAEISPLRSQQHLEWQMLFDFCYQAAVGR</sequence>
<dbReference type="AlphaFoldDB" id="A0A5B9QIE2"/>
<dbReference type="Proteomes" id="UP000323917">
    <property type="component" value="Chromosome"/>
</dbReference>